<dbReference type="InterPro" id="IPR023214">
    <property type="entry name" value="HAD_sf"/>
</dbReference>
<proteinExistence type="predicted"/>
<dbReference type="SFLD" id="SFLDG01129">
    <property type="entry name" value="C1.5:_HAD__Beta-PGM__Phosphata"/>
    <property type="match status" value="1"/>
</dbReference>
<dbReference type="PANTHER" id="PTHR43434">
    <property type="entry name" value="PHOSPHOGLYCOLATE PHOSPHATASE"/>
    <property type="match status" value="1"/>
</dbReference>
<dbReference type="GO" id="GO:0005829">
    <property type="term" value="C:cytosol"/>
    <property type="evidence" value="ECO:0007669"/>
    <property type="project" value="TreeGrafter"/>
</dbReference>
<dbReference type="SUPFAM" id="SSF56784">
    <property type="entry name" value="HAD-like"/>
    <property type="match status" value="1"/>
</dbReference>
<reference evidence="1" key="2">
    <citation type="submission" date="2021-09" db="EMBL/GenBank/DDBJ databases">
        <authorList>
            <person name="Gilroy R."/>
        </authorList>
    </citation>
    <scope>NUCLEOTIDE SEQUENCE</scope>
    <source>
        <strain evidence="1">ChiSjej5B23-16112</strain>
    </source>
</reference>
<dbReference type="PANTHER" id="PTHR43434:SF1">
    <property type="entry name" value="PHOSPHOGLYCOLATE PHOSPHATASE"/>
    <property type="match status" value="1"/>
</dbReference>
<dbReference type="Gene3D" id="3.40.50.1000">
    <property type="entry name" value="HAD superfamily/HAD-like"/>
    <property type="match status" value="1"/>
</dbReference>
<sequence length="243" mass="27030">MIRGILFDKDGTLVDFFSLWLKAALEVTPAFLRENNLDDNAQMTDYVLRAMGVEDGKVDPKGALAYKSYQEIAEDICRALEEKGIVLDTGRVQEQLERLFNGSVTSGDINYRELTDIGQVMRDLKGKGVCVGLATADTLYSAESCLKKLGTYQEFDYVGADDGIRKPKPEADMFLEFQNKFHLKPEEIAVVGDTYNDVVFAKNNGGIAIGVLSGVSSEEDFRGEADYILNSIQELPQLLERME</sequence>
<dbReference type="Proteomes" id="UP000769156">
    <property type="component" value="Unassembled WGS sequence"/>
</dbReference>
<dbReference type="InterPro" id="IPR050155">
    <property type="entry name" value="HAD-like_hydrolase_sf"/>
</dbReference>
<reference evidence="1" key="1">
    <citation type="journal article" date="2021" name="PeerJ">
        <title>Extensive microbial diversity within the chicken gut microbiome revealed by metagenomics and culture.</title>
        <authorList>
            <person name="Gilroy R."/>
            <person name="Ravi A."/>
            <person name="Getino M."/>
            <person name="Pursley I."/>
            <person name="Horton D.L."/>
            <person name="Alikhan N.F."/>
            <person name="Baker D."/>
            <person name="Gharbi K."/>
            <person name="Hall N."/>
            <person name="Watson M."/>
            <person name="Adriaenssens E.M."/>
            <person name="Foster-Nyarko E."/>
            <person name="Jarju S."/>
            <person name="Secka A."/>
            <person name="Antonio M."/>
            <person name="Oren A."/>
            <person name="Chaudhuri R.R."/>
            <person name="La Ragione R."/>
            <person name="Hildebrand F."/>
            <person name="Pallen M.J."/>
        </authorList>
    </citation>
    <scope>NUCLEOTIDE SEQUENCE</scope>
    <source>
        <strain evidence="1">ChiSjej5B23-16112</strain>
    </source>
</reference>
<organism evidence="1 2">
    <name type="scientific">Lachnoclostridium phocaeense</name>
    <dbReference type="NCBI Taxonomy" id="1871021"/>
    <lineage>
        <taxon>Bacteria</taxon>
        <taxon>Bacillati</taxon>
        <taxon>Bacillota</taxon>
        <taxon>Clostridia</taxon>
        <taxon>Lachnospirales</taxon>
        <taxon>Lachnospiraceae</taxon>
    </lineage>
</organism>
<dbReference type="Pfam" id="PF00702">
    <property type="entry name" value="Hydrolase"/>
    <property type="match status" value="1"/>
</dbReference>
<accession>A0A921LEX7</accession>
<protein>
    <submittedName>
        <fullName evidence="1">HAD family hydrolase</fullName>
    </submittedName>
</protein>
<evidence type="ECO:0000313" key="1">
    <source>
        <dbReference type="EMBL" id="HJF94793.1"/>
    </source>
</evidence>
<dbReference type="EMBL" id="DYVY01000135">
    <property type="protein sequence ID" value="HJF94793.1"/>
    <property type="molecule type" value="Genomic_DNA"/>
</dbReference>
<dbReference type="GO" id="GO:0006281">
    <property type="term" value="P:DNA repair"/>
    <property type="evidence" value="ECO:0007669"/>
    <property type="project" value="TreeGrafter"/>
</dbReference>
<dbReference type="InterPro" id="IPR036412">
    <property type="entry name" value="HAD-like_sf"/>
</dbReference>
<keyword evidence="1" id="KW-0378">Hydrolase</keyword>
<dbReference type="InterPro" id="IPR006439">
    <property type="entry name" value="HAD-SF_hydro_IA"/>
</dbReference>
<dbReference type="GO" id="GO:0008967">
    <property type="term" value="F:phosphoglycolate phosphatase activity"/>
    <property type="evidence" value="ECO:0007669"/>
    <property type="project" value="TreeGrafter"/>
</dbReference>
<name>A0A921LEX7_9FIRM</name>
<dbReference type="AlphaFoldDB" id="A0A921LEX7"/>
<evidence type="ECO:0000313" key="2">
    <source>
        <dbReference type="Proteomes" id="UP000769156"/>
    </source>
</evidence>
<comment type="caution">
    <text evidence="1">The sequence shown here is derived from an EMBL/GenBank/DDBJ whole genome shotgun (WGS) entry which is preliminary data.</text>
</comment>
<gene>
    <name evidence="1" type="ORF">K8V82_08365</name>
</gene>
<dbReference type="SFLD" id="SFLDS00003">
    <property type="entry name" value="Haloacid_Dehalogenase"/>
    <property type="match status" value="1"/>
</dbReference>
<dbReference type="NCBIfam" id="TIGR01549">
    <property type="entry name" value="HAD-SF-IA-v1"/>
    <property type="match status" value="1"/>
</dbReference>